<evidence type="ECO:0000313" key="8">
    <source>
        <dbReference type="Proteomes" id="UP000504635"/>
    </source>
</evidence>
<evidence type="ECO:0000256" key="2">
    <source>
        <dbReference type="ARBA" id="ARBA00022603"/>
    </source>
</evidence>
<evidence type="ECO:0000313" key="10">
    <source>
        <dbReference type="RefSeq" id="XP_030758841.1"/>
    </source>
</evidence>
<dbReference type="OrthoDB" id="278300at2759"/>
<dbReference type="PANTHER" id="PTHR13563">
    <property type="entry name" value="TRNA (GUANINE-9-) METHYLTRANSFERASE"/>
    <property type="match status" value="1"/>
</dbReference>
<evidence type="ECO:0000256" key="6">
    <source>
        <dbReference type="SAM" id="MobiDB-lite"/>
    </source>
</evidence>
<dbReference type="PROSITE" id="PS51675">
    <property type="entry name" value="SAM_MT_TRM10"/>
    <property type="match status" value="1"/>
</dbReference>
<dbReference type="InterPro" id="IPR028564">
    <property type="entry name" value="MT_TRM10-typ"/>
</dbReference>
<dbReference type="InterPro" id="IPR038459">
    <property type="entry name" value="MT_TRM10-typ_sf"/>
</dbReference>
<dbReference type="GO" id="GO:0002939">
    <property type="term" value="P:tRNA N1-guanine methylation"/>
    <property type="evidence" value="ECO:0007669"/>
    <property type="project" value="TreeGrafter"/>
</dbReference>
<dbReference type="GeneID" id="115884419"/>
<protein>
    <recommendedName>
        <fullName evidence="1">tRNA (guanine(9)-N(1))-methyltransferase</fullName>
        <ecNumber evidence="1">2.1.1.221</ecNumber>
    </recommendedName>
</protein>
<dbReference type="PANTHER" id="PTHR13563:SF13">
    <property type="entry name" value="TRNA METHYLTRANSFERASE 10 HOMOLOG A"/>
    <property type="match status" value="1"/>
</dbReference>
<evidence type="ECO:0000256" key="4">
    <source>
        <dbReference type="ARBA" id="ARBA00022691"/>
    </source>
</evidence>
<proteinExistence type="predicted"/>
<keyword evidence="8" id="KW-1185">Reference proteome</keyword>
<evidence type="ECO:0000256" key="1">
    <source>
        <dbReference type="ARBA" id="ARBA00012797"/>
    </source>
</evidence>
<keyword evidence="2" id="KW-0489">Methyltransferase</keyword>
<dbReference type="KEGG" id="soy:115884419"/>
<dbReference type="AlphaFoldDB" id="A0A6J2Y6J7"/>
<dbReference type="RefSeq" id="XP_030758841.1">
    <property type="nucleotide sequence ID" value="XM_030902981.1"/>
</dbReference>
<gene>
    <name evidence="9 10" type="primary">LOC115884419</name>
</gene>
<dbReference type="GO" id="GO:0000049">
    <property type="term" value="F:tRNA binding"/>
    <property type="evidence" value="ECO:0007669"/>
    <property type="project" value="TreeGrafter"/>
</dbReference>
<sequence>MEPNRSYHTESSGHNNGEASHSSTQLSARQKEYLDWRQIRKNITKGETLDPSIQLSCKQKKYLDWLQAEKEKKARRKARWEARKEYARQHGIVKKKVVKVPEVITLMQDSTCDINICIDLSFIGLMTNRYKSETGRQIRKVYEENRAAKAPLHVHLTRYTGLAKERLRKRGVTQEADLHFHEGHYLDVFEKDRLIYLTSDSKNVLDRLEENKVYIIGGLSGHTKHKSLCYRTATSEGIAHAQLPIKSSFNIKSKKSRILHIYQVFQILLKVSEGKSFNEAVRIVFSNRQNILSDAAYYEEDGAYEEEFSD</sequence>
<keyword evidence="3" id="KW-0808">Transferase</keyword>
<evidence type="ECO:0000256" key="3">
    <source>
        <dbReference type="ARBA" id="ARBA00022679"/>
    </source>
</evidence>
<reference evidence="9 10" key="1">
    <citation type="submission" date="2025-04" db="UniProtKB">
        <authorList>
            <consortium name="RefSeq"/>
        </authorList>
    </citation>
    <scope>IDENTIFICATION</scope>
    <source>
        <tissue evidence="9 10">Gonads</tissue>
    </source>
</reference>
<name>A0A6J2Y6J7_SITOR</name>
<dbReference type="Gene3D" id="3.40.1280.30">
    <property type="match status" value="1"/>
</dbReference>
<evidence type="ECO:0000259" key="7">
    <source>
        <dbReference type="PROSITE" id="PS51675"/>
    </source>
</evidence>
<feature type="region of interest" description="Disordered" evidence="6">
    <location>
        <begin position="1"/>
        <end position="29"/>
    </location>
</feature>
<keyword evidence="4" id="KW-0949">S-adenosyl-L-methionine</keyword>
<accession>A0A6J2Y6J7</accession>
<evidence type="ECO:0000313" key="9">
    <source>
        <dbReference type="RefSeq" id="XP_030758840.1"/>
    </source>
</evidence>
<organism evidence="8 10">
    <name type="scientific">Sitophilus oryzae</name>
    <name type="common">Rice weevil</name>
    <name type="synonym">Curculio oryzae</name>
    <dbReference type="NCBI Taxonomy" id="7048"/>
    <lineage>
        <taxon>Eukaryota</taxon>
        <taxon>Metazoa</taxon>
        <taxon>Ecdysozoa</taxon>
        <taxon>Arthropoda</taxon>
        <taxon>Hexapoda</taxon>
        <taxon>Insecta</taxon>
        <taxon>Pterygota</taxon>
        <taxon>Neoptera</taxon>
        <taxon>Endopterygota</taxon>
        <taxon>Coleoptera</taxon>
        <taxon>Polyphaga</taxon>
        <taxon>Cucujiformia</taxon>
        <taxon>Curculionidae</taxon>
        <taxon>Dryophthorinae</taxon>
        <taxon>Sitophilus</taxon>
    </lineage>
</organism>
<dbReference type="Proteomes" id="UP000504635">
    <property type="component" value="Unplaced"/>
</dbReference>
<feature type="domain" description="SAM-dependent MTase TRM10-type" evidence="7">
    <location>
        <begin position="96"/>
        <end position="292"/>
    </location>
</feature>
<comment type="catalytic activity">
    <reaction evidence="5">
        <text>guanosine(9) in tRNA + S-adenosyl-L-methionine = N(1)-methylguanosine(9) in tRNA + S-adenosyl-L-homocysteine + H(+)</text>
        <dbReference type="Rhea" id="RHEA:43156"/>
        <dbReference type="Rhea" id="RHEA-COMP:10367"/>
        <dbReference type="Rhea" id="RHEA-COMP:10368"/>
        <dbReference type="ChEBI" id="CHEBI:15378"/>
        <dbReference type="ChEBI" id="CHEBI:57856"/>
        <dbReference type="ChEBI" id="CHEBI:59789"/>
        <dbReference type="ChEBI" id="CHEBI:73542"/>
        <dbReference type="ChEBI" id="CHEBI:74269"/>
        <dbReference type="EC" id="2.1.1.221"/>
    </reaction>
</comment>
<dbReference type="InterPro" id="IPR007356">
    <property type="entry name" value="tRNA_m1G_MeTrfase_euk"/>
</dbReference>
<evidence type="ECO:0000256" key="5">
    <source>
        <dbReference type="ARBA" id="ARBA00048434"/>
    </source>
</evidence>
<dbReference type="GO" id="GO:0052905">
    <property type="term" value="F:tRNA (guanosine(9)-N1)-methyltransferase activity"/>
    <property type="evidence" value="ECO:0007669"/>
    <property type="project" value="UniProtKB-EC"/>
</dbReference>
<dbReference type="EC" id="2.1.1.221" evidence="1"/>
<feature type="compositionally biased region" description="Polar residues" evidence="6">
    <location>
        <begin position="9"/>
        <end position="28"/>
    </location>
</feature>
<dbReference type="GO" id="GO:0005654">
    <property type="term" value="C:nucleoplasm"/>
    <property type="evidence" value="ECO:0007669"/>
    <property type="project" value="TreeGrafter"/>
</dbReference>
<dbReference type="RefSeq" id="XP_030758840.1">
    <property type="nucleotide sequence ID" value="XM_030902980.1"/>
</dbReference>